<dbReference type="Proteomes" id="UP000030651">
    <property type="component" value="Unassembled WGS sequence"/>
</dbReference>
<dbReference type="GeneID" id="19274079"/>
<evidence type="ECO:0008006" key="3">
    <source>
        <dbReference type="Google" id="ProtNLM"/>
    </source>
</evidence>
<dbReference type="HOGENOM" id="CLU_045150_1_0_1"/>
<dbReference type="OrthoDB" id="74545at2759"/>
<dbReference type="InParanoid" id="W3WZC1"/>
<dbReference type="eggNOG" id="ENOG502S54P">
    <property type="taxonomic scope" value="Eukaryota"/>
</dbReference>
<reference evidence="2" key="1">
    <citation type="journal article" date="2015" name="BMC Genomics">
        <title>Genomic and transcriptomic analysis of the endophytic fungus Pestalotiopsis fici reveals its lifestyle and high potential for synthesis of natural products.</title>
        <authorList>
            <person name="Wang X."/>
            <person name="Zhang X."/>
            <person name="Liu L."/>
            <person name="Xiang M."/>
            <person name="Wang W."/>
            <person name="Sun X."/>
            <person name="Che Y."/>
            <person name="Guo L."/>
            <person name="Liu G."/>
            <person name="Guo L."/>
            <person name="Wang C."/>
            <person name="Yin W.B."/>
            <person name="Stadler M."/>
            <person name="Zhang X."/>
            <person name="Liu X."/>
        </authorList>
    </citation>
    <scope>NUCLEOTIDE SEQUENCE [LARGE SCALE GENOMIC DNA]</scope>
    <source>
        <strain evidence="2">W106-1 / CGMCC3.15140</strain>
    </source>
</reference>
<evidence type="ECO:0000313" key="2">
    <source>
        <dbReference type="Proteomes" id="UP000030651"/>
    </source>
</evidence>
<sequence>MDSGASTLPAPRALLTSLINTLTSLPIPIGGTQLARTASRIAHAQDATNPLALLPPNSRTLITTLHVIYPSLLLPALDLLDRGLVTRVLVLDSESAAHSPLTSSLDEAEQARRDARAGLFHIVRSAQQPRRGRRPALDDASRGPTYLVCTQAWSCDCAAFAFGAFPAGEKDRAATAGYQIRPAEDNRYASRPQREAVHPLRGGAHGWEFGGLSMDGRSDDGGGGGVASGAPPCCKHLLACVLAERWGSVLGDYVQERKVGREEAAGLIGSL</sequence>
<dbReference type="AlphaFoldDB" id="W3WZC1"/>
<organism evidence="1 2">
    <name type="scientific">Pestalotiopsis fici (strain W106-1 / CGMCC3.15140)</name>
    <dbReference type="NCBI Taxonomy" id="1229662"/>
    <lineage>
        <taxon>Eukaryota</taxon>
        <taxon>Fungi</taxon>
        <taxon>Dikarya</taxon>
        <taxon>Ascomycota</taxon>
        <taxon>Pezizomycotina</taxon>
        <taxon>Sordariomycetes</taxon>
        <taxon>Xylariomycetidae</taxon>
        <taxon>Amphisphaeriales</taxon>
        <taxon>Sporocadaceae</taxon>
        <taxon>Pestalotiopsis</taxon>
    </lineage>
</organism>
<gene>
    <name evidence="1" type="ORF">PFICI_09066</name>
</gene>
<proteinExistence type="predicted"/>
<dbReference type="OMA" id="HAWNCTC"/>
<dbReference type="KEGG" id="pfy:PFICI_09066"/>
<name>W3WZC1_PESFW</name>
<dbReference type="EMBL" id="KI912114">
    <property type="protein sequence ID" value="ETS79213.1"/>
    <property type="molecule type" value="Genomic_DNA"/>
</dbReference>
<keyword evidence="2" id="KW-1185">Reference proteome</keyword>
<evidence type="ECO:0000313" key="1">
    <source>
        <dbReference type="EMBL" id="ETS79213.1"/>
    </source>
</evidence>
<protein>
    <recommendedName>
        <fullName evidence="3">SWIM-type domain-containing protein</fullName>
    </recommendedName>
</protein>
<dbReference type="RefSeq" id="XP_007835838.1">
    <property type="nucleotide sequence ID" value="XM_007837647.1"/>
</dbReference>
<accession>W3WZC1</accession>
<dbReference type="STRING" id="1229662.W3WZC1"/>